<evidence type="ECO:0000313" key="4">
    <source>
        <dbReference type="EMBL" id="TGE35562.1"/>
    </source>
</evidence>
<dbReference type="PANTHER" id="PTHR43479:SF21">
    <property type="entry name" value="TRANSCRIPTIONAL REGULATOR, TETR FAMILY"/>
    <property type="match status" value="1"/>
</dbReference>
<dbReference type="RefSeq" id="WP_135551697.1">
    <property type="nucleotide sequence ID" value="NZ_SPQQ01000013.1"/>
</dbReference>
<evidence type="ECO:0000256" key="1">
    <source>
        <dbReference type="ARBA" id="ARBA00023125"/>
    </source>
</evidence>
<evidence type="ECO:0000256" key="2">
    <source>
        <dbReference type="PROSITE-ProRule" id="PRU00335"/>
    </source>
</evidence>
<gene>
    <name evidence="4" type="ORF">E4K67_24925</name>
</gene>
<reference evidence="4 5" key="1">
    <citation type="submission" date="2019-03" db="EMBL/GenBank/DDBJ databases">
        <title>Draft Genome Sequence of Desulfosporosinus fructosivorans Strain 63.6F, Isolated from Marine Sediment in the Baltic Sea.</title>
        <authorList>
            <person name="Hausmann B."/>
            <person name="Vandieken V."/>
            <person name="Pjevac P."/>
            <person name="Schreck K."/>
            <person name="Herbold C.W."/>
            <person name="Loy A."/>
        </authorList>
    </citation>
    <scope>NUCLEOTIDE SEQUENCE [LARGE SCALE GENOMIC DNA]</scope>
    <source>
        <strain evidence="4 5">63.6F</strain>
    </source>
</reference>
<feature type="DNA-binding region" description="H-T-H motif" evidence="2">
    <location>
        <begin position="32"/>
        <end position="51"/>
    </location>
</feature>
<dbReference type="PRINTS" id="PR00455">
    <property type="entry name" value="HTHTETR"/>
</dbReference>
<dbReference type="InterPro" id="IPR009057">
    <property type="entry name" value="Homeodomain-like_sf"/>
</dbReference>
<accession>A0A4Z0QXQ9</accession>
<evidence type="ECO:0000313" key="5">
    <source>
        <dbReference type="Proteomes" id="UP000298460"/>
    </source>
</evidence>
<dbReference type="GO" id="GO:0003677">
    <property type="term" value="F:DNA binding"/>
    <property type="evidence" value="ECO:0007669"/>
    <property type="project" value="UniProtKB-UniRule"/>
</dbReference>
<comment type="caution">
    <text evidence="4">The sequence shown here is derived from an EMBL/GenBank/DDBJ whole genome shotgun (WGS) entry which is preliminary data.</text>
</comment>
<dbReference type="Proteomes" id="UP000298460">
    <property type="component" value="Unassembled WGS sequence"/>
</dbReference>
<keyword evidence="1 2" id="KW-0238">DNA-binding</keyword>
<feature type="domain" description="HTH tetR-type" evidence="3">
    <location>
        <begin position="9"/>
        <end position="69"/>
    </location>
</feature>
<dbReference type="InterPro" id="IPR001647">
    <property type="entry name" value="HTH_TetR"/>
</dbReference>
<dbReference type="InterPro" id="IPR050624">
    <property type="entry name" value="HTH-type_Tx_Regulator"/>
</dbReference>
<dbReference type="Gene3D" id="1.10.357.10">
    <property type="entry name" value="Tetracycline Repressor, domain 2"/>
    <property type="match status" value="1"/>
</dbReference>
<proteinExistence type="predicted"/>
<keyword evidence="5" id="KW-1185">Reference proteome</keyword>
<dbReference type="OrthoDB" id="113732at2"/>
<dbReference type="Pfam" id="PF00440">
    <property type="entry name" value="TetR_N"/>
    <property type="match status" value="1"/>
</dbReference>
<dbReference type="SUPFAM" id="SSF46689">
    <property type="entry name" value="Homeodomain-like"/>
    <property type="match status" value="1"/>
</dbReference>
<sequence length="199" mass="23075">MDGFERRKERKKENIRQAAFDLFSVHGMQKVSIAEIAAKANVSPVSIYNYFGSKDELLRNMISVLLDKRLQEDTEVIESSLPFREKIELFISEKTKDLSELNPDFLKLLMSADPAIRQMAEDFTKNKFIPLMFKLIEKGKEEGYINHSISNQAILLYINMFREGKHSDTFLHDVEHSKQYFKELVTLFFFGILGKPAGK</sequence>
<name>A0A4Z0QXQ9_9FIRM</name>
<evidence type="ECO:0000259" key="3">
    <source>
        <dbReference type="PROSITE" id="PS50977"/>
    </source>
</evidence>
<dbReference type="EMBL" id="SPQQ01000013">
    <property type="protein sequence ID" value="TGE35562.1"/>
    <property type="molecule type" value="Genomic_DNA"/>
</dbReference>
<organism evidence="4 5">
    <name type="scientific">Desulfosporosinus fructosivorans</name>
    <dbReference type="NCBI Taxonomy" id="2018669"/>
    <lineage>
        <taxon>Bacteria</taxon>
        <taxon>Bacillati</taxon>
        <taxon>Bacillota</taxon>
        <taxon>Clostridia</taxon>
        <taxon>Eubacteriales</taxon>
        <taxon>Desulfitobacteriaceae</taxon>
        <taxon>Desulfosporosinus</taxon>
    </lineage>
</organism>
<dbReference type="PANTHER" id="PTHR43479">
    <property type="entry name" value="ACREF/ENVCD OPERON REPRESSOR-RELATED"/>
    <property type="match status" value="1"/>
</dbReference>
<dbReference type="AlphaFoldDB" id="A0A4Z0QXQ9"/>
<dbReference type="PROSITE" id="PS50977">
    <property type="entry name" value="HTH_TETR_2"/>
    <property type="match status" value="1"/>
</dbReference>
<protein>
    <submittedName>
        <fullName evidence="4">TetR/AcrR family transcriptional regulator</fullName>
    </submittedName>
</protein>
<dbReference type="Gene3D" id="1.10.10.60">
    <property type="entry name" value="Homeodomain-like"/>
    <property type="match status" value="1"/>
</dbReference>